<dbReference type="AlphaFoldDB" id="M7ZU73"/>
<name>M7ZU73_TRIUA</name>
<reference evidence="1" key="1">
    <citation type="journal article" date="2013" name="Nature">
        <title>Draft genome of the wheat A-genome progenitor Triticum urartu.</title>
        <authorList>
            <person name="Ling H.Q."/>
            <person name="Zhao S."/>
            <person name="Liu D."/>
            <person name="Wang J."/>
            <person name="Sun H."/>
            <person name="Zhang C."/>
            <person name="Fan H."/>
            <person name="Li D."/>
            <person name="Dong L."/>
            <person name="Tao Y."/>
            <person name="Gao C."/>
            <person name="Wu H."/>
            <person name="Li Y."/>
            <person name="Cui Y."/>
            <person name="Guo X."/>
            <person name="Zheng S."/>
            <person name="Wang B."/>
            <person name="Yu K."/>
            <person name="Liang Q."/>
            <person name="Yang W."/>
            <person name="Lou X."/>
            <person name="Chen J."/>
            <person name="Feng M."/>
            <person name="Jian J."/>
            <person name="Zhang X."/>
            <person name="Luo G."/>
            <person name="Jiang Y."/>
            <person name="Liu J."/>
            <person name="Wang Z."/>
            <person name="Sha Y."/>
            <person name="Zhang B."/>
            <person name="Wu H."/>
            <person name="Tang D."/>
            <person name="Shen Q."/>
            <person name="Xue P."/>
            <person name="Zou S."/>
            <person name="Wang X."/>
            <person name="Liu X."/>
            <person name="Wang F."/>
            <person name="Yang Y."/>
            <person name="An X."/>
            <person name="Dong Z."/>
            <person name="Zhang K."/>
            <person name="Zhang X."/>
            <person name="Luo M.C."/>
            <person name="Dvorak J."/>
            <person name="Tong Y."/>
            <person name="Wang J."/>
            <person name="Yang H."/>
            <person name="Li Z."/>
            <person name="Wang D."/>
            <person name="Zhang A."/>
            <person name="Wang J."/>
        </authorList>
    </citation>
    <scope>NUCLEOTIDE SEQUENCE</scope>
</reference>
<proteinExistence type="predicted"/>
<dbReference type="STRING" id="4572.M7ZU73"/>
<protein>
    <submittedName>
        <fullName evidence="1">Uncharacterized protein</fullName>
    </submittedName>
</protein>
<gene>
    <name evidence="1" type="ORF">TRIUR3_27746</name>
</gene>
<organism evidence="1">
    <name type="scientific">Triticum urartu</name>
    <name type="common">Red wild einkorn</name>
    <name type="synonym">Crithodium urartu</name>
    <dbReference type="NCBI Taxonomy" id="4572"/>
    <lineage>
        <taxon>Eukaryota</taxon>
        <taxon>Viridiplantae</taxon>
        <taxon>Streptophyta</taxon>
        <taxon>Embryophyta</taxon>
        <taxon>Tracheophyta</taxon>
        <taxon>Spermatophyta</taxon>
        <taxon>Magnoliopsida</taxon>
        <taxon>Liliopsida</taxon>
        <taxon>Poales</taxon>
        <taxon>Poaceae</taxon>
        <taxon>BOP clade</taxon>
        <taxon>Pooideae</taxon>
        <taxon>Triticodae</taxon>
        <taxon>Triticeae</taxon>
        <taxon>Triticinae</taxon>
        <taxon>Triticum</taxon>
    </lineage>
</organism>
<dbReference type="EMBL" id="KD217512">
    <property type="protein sequence ID" value="EMS51649.1"/>
    <property type="molecule type" value="Genomic_DNA"/>
</dbReference>
<sequence length="79" mass="8149">MAPQPVQAAWTEAGLGSATCIQLYCPGSLEAGATLMVTTVVGGRREAMHPLGVIQFTGIGGTKDDRNLRVGVVLCPHAT</sequence>
<accession>M7ZU73</accession>
<evidence type="ECO:0000313" key="1">
    <source>
        <dbReference type="EMBL" id="EMS51649.1"/>
    </source>
</evidence>